<evidence type="ECO:0000256" key="2">
    <source>
        <dbReference type="ARBA" id="ARBA00022729"/>
    </source>
</evidence>
<dbReference type="InterPro" id="IPR051601">
    <property type="entry name" value="Serine_prot/Carboxylest_S33"/>
</dbReference>
<evidence type="ECO:0000313" key="6">
    <source>
        <dbReference type="EMBL" id="MFK4268851.1"/>
    </source>
</evidence>
<evidence type="ECO:0000313" key="7">
    <source>
        <dbReference type="Proteomes" id="UP001620295"/>
    </source>
</evidence>
<reference evidence="6 7" key="1">
    <citation type="submission" date="2024-11" db="EMBL/GenBank/DDBJ databases">
        <title>The Natural Products Discovery Center: Release of the First 8490 Sequenced Strains for Exploring Actinobacteria Biosynthetic Diversity.</title>
        <authorList>
            <person name="Kalkreuter E."/>
            <person name="Kautsar S.A."/>
            <person name="Yang D."/>
            <person name="Bader C.D."/>
            <person name="Teijaro C.N."/>
            <person name="Fluegel L."/>
            <person name="Davis C.M."/>
            <person name="Simpson J.R."/>
            <person name="Lauterbach L."/>
            <person name="Steele A.D."/>
            <person name="Gui C."/>
            <person name="Meng S."/>
            <person name="Li G."/>
            <person name="Viehrig K."/>
            <person name="Ye F."/>
            <person name="Su P."/>
            <person name="Kiefer A.F."/>
            <person name="Nichols A."/>
            <person name="Cepeda A.J."/>
            <person name="Yan W."/>
            <person name="Fan B."/>
            <person name="Jiang Y."/>
            <person name="Adhikari A."/>
            <person name="Zheng C.-J."/>
            <person name="Schuster L."/>
            <person name="Cowan T.M."/>
            <person name="Smanski M.J."/>
            <person name="Chevrette M.G."/>
            <person name="De Carvalho L.P.S."/>
            <person name="Shen B."/>
        </authorList>
    </citation>
    <scope>NUCLEOTIDE SEQUENCE [LARGE SCALE GENOMIC DNA]</scope>
    <source>
        <strain evidence="6 7">NPDC020863</strain>
    </source>
</reference>
<dbReference type="PANTHER" id="PTHR43248">
    <property type="entry name" value="2-SUCCINYL-6-HYDROXY-2,4-CYCLOHEXADIENE-1-CARBOXYLATE SYNTHASE"/>
    <property type="match status" value="1"/>
</dbReference>
<keyword evidence="2 4" id="KW-0732">Signal</keyword>
<accession>A0ABW8LSG1</accession>
<dbReference type="InterPro" id="IPR029058">
    <property type="entry name" value="AB_hydrolase_fold"/>
</dbReference>
<dbReference type="RefSeq" id="WP_358630778.1">
    <property type="nucleotide sequence ID" value="NZ_JBFAEV010000003.1"/>
</dbReference>
<proteinExistence type="inferred from homology"/>
<organism evidence="6 7">
    <name type="scientific">Streptomyces milbemycinicus</name>
    <dbReference type="NCBI Taxonomy" id="476552"/>
    <lineage>
        <taxon>Bacteria</taxon>
        <taxon>Bacillati</taxon>
        <taxon>Actinomycetota</taxon>
        <taxon>Actinomycetes</taxon>
        <taxon>Kitasatosporales</taxon>
        <taxon>Streptomycetaceae</taxon>
        <taxon>Streptomyces</taxon>
    </lineage>
</organism>
<feature type="chain" id="PRO_5045263049" evidence="4">
    <location>
        <begin position="24"/>
        <end position="508"/>
    </location>
</feature>
<dbReference type="Proteomes" id="UP001620295">
    <property type="component" value="Unassembled WGS sequence"/>
</dbReference>
<name>A0ABW8LSG1_9ACTN</name>
<dbReference type="InterPro" id="IPR013595">
    <property type="entry name" value="Pept_S33_TAP-like_C"/>
</dbReference>
<gene>
    <name evidence="6" type="ORF">ACI2L5_28505</name>
</gene>
<evidence type="ECO:0000259" key="5">
    <source>
        <dbReference type="Pfam" id="PF08386"/>
    </source>
</evidence>
<keyword evidence="7" id="KW-1185">Reference proteome</keyword>
<dbReference type="SUPFAM" id="SSF53474">
    <property type="entry name" value="alpha/beta-Hydrolases"/>
    <property type="match status" value="1"/>
</dbReference>
<dbReference type="GO" id="GO:0016787">
    <property type="term" value="F:hydrolase activity"/>
    <property type="evidence" value="ECO:0007669"/>
    <property type="project" value="UniProtKB-KW"/>
</dbReference>
<sequence>MRIANAKAASLALAAATTASLFASTAAADAAAPRSPTPLNWGVCEGTGLDPRQECATLKVPLDYRDQGGEQISLAVSRISSAKPGARRGTLLLIPGGPGGSGLNRPSTLGAKLPQTVRDAYDLVSFDPRGVGRSTPVSCGLAHEDLALTRSRPWPASDGSITDNVATGRRMADACARNGGPVLKSLSTVNEARDIDRIRQALGEEKLSAWGVSYGTYAGAVYAQMFPERTDRWVLDSNDDPDPTRVGRGWLANFAVGVEDTFPAFAAYASKPGDHRLADTPDGVRRLFLGLAARLDAHPIPWEGANPPELNGNVLRQQLLDTLYSPSRYADLPGSRYAALAELIRAARDGKGLPEPATVPDEAMQNTVASGAATLCNDVTWPKSLPSYAREVAASRTSHPLTAGMPVSVMPCAFWPDEPRDKPVRITSDGPSNVLLVQNRRDPATPYSGALKLRRAFGERARMVTADETGHGAYVVNGNACSDGYVTDFLVGGERPERDAFCAAEGDR</sequence>
<dbReference type="PANTHER" id="PTHR43248:SF29">
    <property type="entry name" value="TRIPEPTIDYL AMINOPEPTIDASE"/>
    <property type="match status" value="1"/>
</dbReference>
<dbReference type="EMBL" id="JBJDQH010000010">
    <property type="protein sequence ID" value="MFK4268851.1"/>
    <property type="molecule type" value="Genomic_DNA"/>
</dbReference>
<dbReference type="Pfam" id="PF08386">
    <property type="entry name" value="Abhydrolase_4"/>
    <property type="match status" value="1"/>
</dbReference>
<evidence type="ECO:0000256" key="1">
    <source>
        <dbReference type="ARBA" id="ARBA00010088"/>
    </source>
</evidence>
<protein>
    <submittedName>
        <fullName evidence="6">Alpha/beta hydrolase</fullName>
    </submittedName>
</protein>
<comment type="caution">
    <text evidence="6">The sequence shown here is derived from an EMBL/GenBank/DDBJ whole genome shotgun (WGS) entry which is preliminary data.</text>
</comment>
<dbReference type="Gene3D" id="3.40.50.1820">
    <property type="entry name" value="alpha/beta hydrolase"/>
    <property type="match status" value="1"/>
</dbReference>
<feature type="domain" description="Peptidase S33 tripeptidyl aminopeptidase-like C-terminal" evidence="5">
    <location>
        <begin position="408"/>
        <end position="502"/>
    </location>
</feature>
<feature type="signal peptide" evidence="4">
    <location>
        <begin position="1"/>
        <end position="23"/>
    </location>
</feature>
<evidence type="ECO:0000256" key="4">
    <source>
        <dbReference type="SAM" id="SignalP"/>
    </source>
</evidence>
<evidence type="ECO:0000256" key="3">
    <source>
        <dbReference type="ARBA" id="ARBA00022801"/>
    </source>
</evidence>
<comment type="similarity">
    <text evidence="1">Belongs to the peptidase S33 family.</text>
</comment>
<keyword evidence="3 6" id="KW-0378">Hydrolase</keyword>